<organism evidence="1">
    <name type="scientific">Ganoderma boninense</name>
    <dbReference type="NCBI Taxonomy" id="34458"/>
    <lineage>
        <taxon>Eukaryota</taxon>
        <taxon>Fungi</taxon>
        <taxon>Dikarya</taxon>
        <taxon>Basidiomycota</taxon>
        <taxon>Agaricomycotina</taxon>
        <taxon>Agaricomycetes</taxon>
        <taxon>Polyporales</taxon>
        <taxon>Polyporaceae</taxon>
        <taxon>Ganoderma</taxon>
    </lineage>
</organism>
<evidence type="ECO:0000313" key="1">
    <source>
        <dbReference type="EMBL" id="AHA59120.1"/>
    </source>
</evidence>
<protein>
    <submittedName>
        <fullName evidence="1">Putative adenylation domain NRPS protein</fullName>
    </submittedName>
</protein>
<dbReference type="AlphaFoldDB" id="A0A0U1WUZ1"/>
<accession>A0A0U1WUZ1</accession>
<feature type="non-terminal residue" evidence="1">
    <location>
        <position position="156"/>
    </location>
</feature>
<dbReference type="EMBL" id="KC469986">
    <property type="protein sequence ID" value="AHA59120.1"/>
    <property type="molecule type" value="Genomic_DNA"/>
</dbReference>
<feature type="non-terminal residue" evidence="1">
    <location>
        <position position="1"/>
    </location>
</feature>
<reference evidence="1" key="1">
    <citation type="submission" date="2013-01" db="EMBL/GenBank/DDBJ databases">
        <title>Detection of Nonribosomal Peptide Synthetase in Ganoderma boninense Pat.</title>
        <authorList>
            <person name="Chua J."/>
        </authorList>
    </citation>
    <scope>NUCLEOTIDE SEQUENCE</scope>
    <source>
        <strain evidence="1">PER71</strain>
    </source>
</reference>
<name>A0A0U1WUZ1_9APHY</name>
<proteinExistence type="predicted"/>
<sequence length="156" mass="18263">YTSGTTDPDGLTYSPFDSPMEEKTRFDCREFKQNPFKPQGFCNNCFKLHYAAKHPIVFPFFPSWNPCSNHFMCISRGVAYSHSRRTGDSALDKMVELYYCSLRISTRIISLHPSAYQHLSLIPPLHYCYELQRTKVSWRSSVRSMVCCFLCIWPHR</sequence>